<sequence length="342" mass="39592">MPSTQSQFVLPDLRVMCPFEGAISPHYPEAADMSSAWIRSFNMFKDRKREFFLQMGSELLCAHVYWYADFERFRACCDFVNILFTLDEISDEQNEKDARKTGLVFLNALRDASFDDGSRLCKISQDFRARLAKHSGPTCYRRFVGLCNDYIEAVAVEADLRERGVILDVEPYMLLRRENSAVRFCFGLFEYILGIDLPDEIYAHPVFKRMHLAAIDMVCWANDLYSYNMEQAMGHTTNNVMSVLMKHKQVDLQGASDLVGVHFKKLIDGFLADKARLPSWGPELDRDVVQVVNCMEQWVVGNLDWSFETQRYFGRDHLEIKRTLVVKLSPKRFDDSSDEESD</sequence>
<dbReference type="GO" id="GO:0046872">
    <property type="term" value="F:metal ion binding"/>
    <property type="evidence" value="ECO:0007669"/>
    <property type="project" value="UniProtKB-KW"/>
</dbReference>
<dbReference type="EMBL" id="KV722336">
    <property type="protein sequence ID" value="OCH95454.1"/>
    <property type="molecule type" value="Genomic_DNA"/>
</dbReference>
<evidence type="ECO:0000256" key="5">
    <source>
        <dbReference type="ARBA" id="ARBA00023239"/>
    </source>
</evidence>
<protein>
    <recommendedName>
        <fullName evidence="6">Terpene synthase</fullName>
        <ecNumber evidence="6">4.2.3.-</ecNumber>
    </recommendedName>
</protein>
<dbReference type="PANTHER" id="PTHR35201:SF4">
    <property type="entry name" value="BETA-PINACENE SYNTHASE-RELATED"/>
    <property type="match status" value="1"/>
</dbReference>
<dbReference type="PANTHER" id="PTHR35201">
    <property type="entry name" value="TERPENE SYNTHASE"/>
    <property type="match status" value="1"/>
</dbReference>
<evidence type="ECO:0000313" key="8">
    <source>
        <dbReference type="Proteomes" id="UP000250043"/>
    </source>
</evidence>
<dbReference type="Proteomes" id="UP000250043">
    <property type="component" value="Unassembled WGS sequence"/>
</dbReference>
<dbReference type="InterPro" id="IPR008949">
    <property type="entry name" value="Isoprenoid_synthase_dom_sf"/>
</dbReference>
<dbReference type="SFLD" id="SFLDG01020">
    <property type="entry name" value="Terpene_Cyclase_Like_2"/>
    <property type="match status" value="1"/>
</dbReference>
<evidence type="ECO:0000256" key="6">
    <source>
        <dbReference type="RuleBase" id="RU366034"/>
    </source>
</evidence>
<organism evidence="7 8">
    <name type="scientific">Obba rivulosa</name>
    <dbReference type="NCBI Taxonomy" id="1052685"/>
    <lineage>
        <taxon>Eukaryota</taxon>
        <taxon>Fungi</taxon>
        <taxon>Dikarya</taxon>
        <taxon>Basidiomycota</taxon>
        <taxon>Agaricomycotina</taxon>
        <taxon>Agaricomycetes</taxon>
        <taxon>Polyporales</taxon>
        <taxon>Gelatoporiaceae</taxon>
        <taxon>Obba</taxon>
    </lineage>
</organism>
<proteinExistence type="inferred from homology"/>
<dbReference type="OrthoDB" id="2861623at2759"/>
<comment type="similarity">
    <text evidence="2 6">Belongs to the terpene synthase family.</text>
</comment>
<accession>A0A8E2DTB4</accession>
<dbReference type="AlphaFoldDB" id="A0A8E2DTB4"/>
<comment type="cofactor">
    <cofactor evidence="1 6">
        <name>Mg(2+)</name>
        <dbReference type="ChEBI" id="CHEBI:18420"/>
    </cofactor>
</comment>
<evidence type="ECO:0000313" key="7">
    <source>
        <dbReference type="EMBL" id="OCH95454.1"/>
    </source>
</evidence>
<evidence type="ECO:0000256" key="2">
    <source>
        <dbReference type="ARBA" id="ARBA00006333"/>
    </source>
</evidence>
<dbReference type="GO" id="GO:0010333">
    <property type="term" value="F:terpene synthase activity"/>
    <property type="evidence" value="ECO:0007669"/>
    <property type="project" value="InterPro"/>
</dbReference>
<keyword evidence="4 6" id="KW-0460">Magnesium</keyword>
<reference evidence="7 8" key="1">
    <citation type="submission" date="2016-07" db="EMBL/GenBank/DDBJ databases">
        <title>Draft genome of the white-rot fungus Obba rivulosa 3A-2.</title>
        <authorList>
            <consortium name="DOE Joint Genome Institute"/>
            <person name="Miettinen O."/>
            <person name="Riley R."/>
            <person name="Acob R."/>
            <person name="Barry K."/>
            <person name="Cullen D."/>
            <person name="De Vries R."/>
            <person name="Hainaut M."/>
            <person name="Hatakka A."/>
            <person name="Henrissat B."/>
            <person name="Hilden K."/>
            <person name="Kuo R."/>
            <person name="Labutti K."/>
            <person name="Lipzen A."/>
            <person name="Makela M.R."/>
            <person name="Sandor L."/>
            <person name="Spatafora J.W."/>
            <person name="Grigoriev I.V."/>
            <person name="Hibbett D.S."/>
        </authorList>
    </citation>
    <scope>NUCLEOTIDE SEQUENCE [LARGE SCALE GENOMIC DNA]</scope>
    <source>
        <strain evidence="7 8">3A-2</strain>
    </source>
</reference>
<dbReference type="SUPFAM" id="SSF48576">
    <property type="entry name" value="Terpenoid synthases"/>
    <property type="match status" value="1"/>
</dbReference>
<evidence type="ECO:0000256" key="1">
    <source>
        <dbReference type="ARBA" id="ARBA00001946"/>
    </source>
</evidence>
<gene>
    <name evidence="7" type="ORF">OBBRIDRAFT_720527</name>
</gene>
<evidence type="ECO:0000256" key="4">
    <source>
        <dbReference type="ARBA" id="ARBA00022842"/>
    </source>
</evidence>
<dbReference type="Pfam" id="PF19086">
    <property type="entry name" value="Terpene_syn_C_2"/>
    <property type="match status" value="1"/>
</dbReference>
<dbReference type="SFLD" id="SFLDS00005">
    <property type="entry name" value="Isoprenoid_Synthase_Type_I"/>
    <property type="match status" value="1"/>
</dbReference>
<dbReference type="GO" id="GO:0008299">
    <property type="term" value="P:isoprenoid biosynthetic process"/>
    <property type="evidence" value="ECO:0007669"/>
    <property type="project" value="UniProtKB-ARBA"/>
</dbReference>
<dbReference type="EC" id="4.2.3.-" evidence="6"/>
<keyword evidence="8" id="KW-1185">Reference proteome</keyword>
<dbReference type="Gene3D" id="1.10.600.10">
    <property type="entry name" value="Farnesyl Diphosphate Synthase"/>
    <property type="match status" value="1"/>
</dbReference>
<evidence type="ECO:0000256" key="3">
    <source>
        <dbReference type="ARBA" id="ARBA00022723"/>
    </source>
</evidence>
<keyword evidence="3 6" id="KW-0479">Metal-binding</keyword>
<name>A0A8E2DTB4_9APHY</name>
<dbReference type="InterPro" id="IPR034686">
    <property type="entry name" value="Terpene_cyclase-like_2"/>
</dbReference>
<keyword evidence="5 6" id="KW-0456">Lyase</keyword>